<evidence type="ECO:0000256" key="2">
    <source>
        <dbReference type="ARBA" id="ARBA00022603"/>
    </source>
</evidence>
<dbReference type="OrthoDB" id="5984880at2759"/>
<dbReference type="Gene3D" id="3.40.50.150">
    <property type="entry name" value="Vaccinia Virus protein VP39"/>
    <property type="match status" value="1"/>
</dbReference>
<accession>A0A6P8RIA0</accession>
<dbReference type="PROSITE" id="PS51597">
    <property type="entry name" value="SAM_HNMT"/>
    <property type="match status" value="1"/>
</dbReference>
<dbReference type="KEGG" id="gsh:117361327"/>
<keyword evidence="7" id="KW-1185">Reference proteome</keyword>
<protein>
    <submittedName>
        <fullName evidence="8 9">Histamine N-methyltransferase isoform X1</fullName>
    </submittedName>
</protein>
<comment type="subunit">
    <text evidence="1">Monomer.</text>
</comment>
<dbReference type="GO" id="GO:0008170">
    <property type="term" value="F:N-methyltransferase activity"/>
    <property type="evidence" value="ECO:0007669"/>
    <property type="project" value="InterPro"/>
</dbReference>
<evidence type="ECO:0000256" key="4">
    <source>
        <dbReference type="ARBA" id="ARBA00022691"/>
    </source>
</evidence>
<gene>
    <name evidence="8 9" type="primary">HNMT</name>
</gene>
<dbReference type="Proteomes" id="UP000515159">
    <property type="component" value="Chromosome 5"/>
</dbReference>
<dbReference type="FunFam" id="3.40.50.150:FF:000118">
    <property type="entry name" value="Histamine N-methyltransferase"/>
    <property type="match status" value="1"/>
</dbReference>
<proteinExistence type="predicted"/>
<name>A0A6P8RIA0_GEOSA</name>
<feature type="binding site" evidence="5">
    <location>
        <position position="28"/>
    </location>
    <ligand>
        <name>substrate</name>
    </ligand>
</feature>
<dbReference type="GeneID" id="117361327"/>
<evidence type="ECO:0000256" key="1">
    <source>
        <dbReference type="ARBA" id="ARBA00011245"/>
    </source>
</evidence>
<keyword evidence="2" id="KW-0489">Methyltransferase</keyword>
<evidence type="ECO:0000256" key="6">
    <source>
        <dbReference type="SAM" id="Phobius"/>
    </source>
</evidence>
<organism evidence="7 9">
    <name type="scientific">Geotrypetes seraphini</name>
    <name type="common">Gaboon caecilian</name>
    <name type="synonym">Caecilia seraphini</name>
    <dbReference type="NCBI Taxonomy" id="260995"/>
    <lineage>
        <taxon>Eukaryota</taxon>
        <taxon>Metazoa</taxon>
        <taxon>Chordata</taxon>
        <taxon>Craniata</taxon>
        <taxon>Vertebrata</taxon>
        <taxon>Euteleostomi</taxon>
        <taxon>Amphibia</taxon>
        <taxon>Gymnophiona</taxon>
        <taxon>Geotrypetes</taxon>
    </lineage>
</organism>
<evidence type="ECO:0000313" key="9">
    <source>
        <dbReference type="RefSeq" id="XP_033802396.1"/>
    </source>
</evidence>
<evidence type="ECO:0000313" key="8">
    <source>
        <dbReference type="RefSeq" id="XP_033802395.1"/>
    </source>
</evidence>
<dbReference type="GO" id="GO:0032259">
    <property type="term" value="P:methylation"/>
    <property type="evidence" value="ECO:0007669"/>
    <property type="project" value="UniProtKB-KW"/>
</dbReference>
<evidence type="ECO:0000313" key="7">
    <source>
        <dbReference type="Proteomes" id="UP000515159"/>
    </source>
</evidence>
<dbReference type="RefSeq" id="XP_033802395.1">
    <property type="nucleotide sequence ID" value="XM_033946504.1"/>
</dbReference>
<dbReference type="InterPro" id="IPR016673">
    <property type="entry name" value="HHMT-like"/>
</dbReference>
<keyword evidence="4" id="KW-0949">S-adenosyl-L-methionine</keyword>
<evidence type="ECO:0000256" key="5">
    <source>
        <dbReference type="PIRSR" id="PIRSR016616-2"/>
    </source>
</evidence>
<keyword evidence="6" id="KW-0472">Membrane</keyword>
<dbReference type="Pfam" id="PF13489">
    <property type="entry name" value="Methyltransf_23"/>
    <property type="match status" value="1"/>
</dbReference>
<feature type="transmembrane region" description="Helical" evidence="6">
    <location>
        <begin position="177"/>
        <end position="199"/>
    </location>
</feature>
<dbReference type="AlphaFoldDB" id="A0A6P8RIA0"/>
<evidence type="ECO:0000256" key="3">
    <source>
        <dbReference type="ARBA" id="ARBA00022679"/>
    </source>
</evidence>
<dbReference type="SUPFAM" id="SSF53335">
    <property type="entry name" value="S-adenosyl-L-methionine-dependent methyltransferases"/>
    <property type="match status" value="1"/>
</dbReference>
<feature type="binding site" evidence="5">
    <location>
        <position position="299"/>
    </location>
    <ligand>
        <name>substrate</name>
    </ligand>
</feature>
<keyword evidence="6" id="KW-0812">Transmembrane</keyword>
<dbReference type="RefSeq" id="XP_033802396.1">
    <property type="nucleotide sequence ID" value="XM_033946505.1"/>
</dbReference>
<reference evidence="8 9" key="1">
    <citation type="submission" date="2025-04" db="UniProtKB">
        <authorList>
            <consortium name="RefSeq"/>
        </authorList>
    </citation>
    <scope>IDENTIFICATION</scope>
</reference>
<sequence>MASSMRSLLSDGQQYAETFHEFLNHSTEHQCMLEFIEKKLPAIVQRLAKICKEDNCAALLSRFANRKSTIEILGVGSGTGEIDLQMISQIQTHLPGVLLNYDVIEPTQEHILKFKDLVAKTSDLKNINFTWHMKTSSEYEKDMNETQESKTFDFIHLIQMMYYVKDASSTLKFFKSLLASNGILLILIISGSSGWASLWKTYGHRLPLNDLCVYITSSDIKNMLDEAEYKYTYYELPSEMDITECFVEGSKTGTLLLDFLTETYNFEKTAPPDLKAEIMDTLKQPECSIIRDGKIIFNNTLTALLVEP</sequence>
<dbReference type="InterPro" id="IPR029063">
    <property type="entry name" value="SAM-dependent_MTases_sf"/>
</dbReference>
<keyword evidence="6" id="KW-1133">Transmembrane helix</keyword>
<keyword evidence="3" id="KW-0808">Transferase</keyword>
<dbReference type="PIRSF" id="PIRSF016616">
    <property type="entry name" value="HHMT"/>
    <property type="match status" value="1"/>
</dbReference>
<dbReference type="CTD" id="3176"/>